<feature type="transmembrane region" description="Helical" evidence="8">
    <location>
        <begin position="408"/>
        <end position="428"/>
    </location>
</feature>
<feature type="transmembrane region" description="Helical" evidence="8">
    <location>
        <begin position="352"/>
        <end position="371"/>
    </location>
</feature>
<dbReference type="GO" id="GO:0022857">
    <property type="term" value="F:transmembrane transporter activity"/>
    <property type="evidence" value="ECO:0007669"/>
    <property type="project" value="InterPro"/>
</dbReference>
<evidence type="ECO:0000313" key="10">
    <source>
        <dbReference type="Proteomes" id="UP000051386"/>
    </source>
</evidence>
<evidence type="ECO:0000256" key="3">
    <source>
        <dbReference type="ARBA" id="ARBA00022448"/>
    </source>
</evidence>
<dbReference type="PATRIC" id="fig|517011.3.peg.88"/>
<evidence type="ECO:0000313" key="9">
    <source>
        <dbReference type="EMBL" id="KRG66908.1"/>
    </source>
</evidence>
<dbReference type="PANTHER" id="PTHR30047">
    <property type="entry name" value="HIGH-AFFINITY CHOLINE TRANSPORT PROTEIN-RELATED"/>
    <property type="match status" value="1"/>
</dbReference>
<evidence type="ECO:0000256" key="4">
    <source>
        <dbReference type="ARBA" id="ARBA00022475"/>
    </source>
</evidence>
<proteinExistence type="inferred from homology"/>
<evidence type="ECO:0000256" key="2">
    <source>
        <dbReference type="ARBA" id="ARBA00005658"/>
    </source>
</evidence>
<name>A0A0R0CBF9_9GAMM</name>
<dbReference type="NCBIfam" id="TIGR00842">
    <property type="entry name" value="bcct"/>
    <property type="match status" value="1"/>
</dbReference>
<evidence type="ECO:0000256" key="8">
    <source>
        <dbReference type="SAM" id="Phobius"/>
    </source>
</evidence>
<dbReference type="InterPro" id="IPR018093">
    <property type="entry name" value="BCCT_CS"/>
</dbReference>
<keyword evidence="10" id="KW-1185">Reference proteome</keyword>
<dbReference type="Pfam" id="PF02028">
    <property type="entry name" value="BCCT"/>
    <property type="match status" value="1"/>
</dbReference>
<feature type="transmembrane region" description="Helical" evidence="8">
    <location>
        <begin position="147"/>
        <end position="167"/>
    </location>
</feature>
<keyword evidence="3" id="KW-0813">Transport</keyword>
<evidence type="ECO:0000256" key="6">
    <source>
        <dbReference type="ARBA" id="ARBA00022989"/>
    </source>
</evidence>
<feature type="transmembrane region" description="Helical" evidence="8">
    <location>
        <begin position="484"/>
        <end position="507"/>
    </location>
</feature>
<comment type="caution">
    <text evidence="9">The sequence shown here is derived from an EMBL/GenBank/DDBJ whole genome shotgun (WGS) entry which is preliminary data.</text>
</comment>
<reference evidence="9 10" key="1">
    <citation type="submission" date="2015-05" db="EMBL/GenBank/DDBJ databases">
        <title>Genome sequencing and analysis of members of genus Stenotrophomonas.</title>
        <authorList>
            <person name="Patil P.P."/>
            <person name="Midha S."/>
            <person name="Patil P.B."/>
        </authorList>
    </citation>
    <scope>NUCLEOTIDE SEQUENCE [LARGE SCALE GENOMIC DNA]</scope>
    <source>
        <strain evidence="9 10">DSM 21508</strain>
    </source>
</reference>
<accession>A0A0R0CBF9</accession>
<feature type="transmembrane region" description="Helical" evidence="8">
    <location>
        <begin position="198"/>
        <end position="222"/>
    </location>
</feature>
<feature type="transmembrane region" description="Helical" evidence="8">
    <location>
        <begin position="234"/>
        <end position="254"/>
    </location>
</feature>
<feature type="transmembrane region" description="Helical" evidence="8">
    <location>
        <begin position="12"/>
        <end position="35"/>
    </location>
</feature>
<evidence type="ECO:0000256" key="7">
    <source>
        <dbReference type="ARBA" id="ARBA00023136"/>
    </source>
</evidence>
<sequence>MSSKASSAPSPLRLNGFVFFSSALSIGVLGLLTVLNPQASEHWLQVAQAQVSAAFGWWYMLLIVACLGFVLWLAFSRYGSIRLGHNEESPAFAYVPWVSMLFSAGIGIALLYYGAYEPLDHFLTPPGQQGGTVAASREAMVLTFLHWGLHGWALYALVGVALGYFAYRRSLPLALRSALYPIFGERIHGRIGDMVDGFGILATLVSMVTNLGIGALVVQSGLTYLFKMPDTPQTLVVIVLVMMVVATIGVVAGVEKGIAWLSNLNVRLLCLLLLFVLVTGPTLHLLDGLVQNTGDYLASFVRKSFDIYLNQPDGRDWLGSWTLFYWAWWIAWAPFVGLFVARISRGRTIREVILGVLLIPLGFTLAWLSIFGNTAIDLVLNHGQAVLGEVAKADAAMTLFKLLEYLPWAPYVAGAAVLIGFVLFLTPVDSGTLMIANLCTRRVDGGVEDGHDAPIWLRVFWAVVITVVSIGLLLAGNFGAMQTAVVLCGLPFSFTLAFYMVGLLRALRTDPDAPHRH</sequence>
<protein>
    <submittedName>
        <fullName evidence="9">Choline transporter</fullName>
    </submittedName>
</protein>
<feature type="transmembrane region" description="Helical" evidence="8">
    <location>
        <begin position="55"/>
        <end position="74"/>
    </location>
</feature>
<keyword evidence="7 8" id="KW-0472">Membrane</keyword>
<feature type="transmembrane region" description="Helical" evidence="8">
    <location>
        <begin position="459"/>
        <end position="478"/>
    </location>
</feature>
<dbReference type="GO" id="GO:0005886">
    <property type="term" value="C:plasma membrane"/>
    <property type="evidence" value="ECO:0007669"/>
    <property type="project" value="UniProtKB-SubCell"/>
</dbReference>
<evidence type="ECO:0000256" key="1">
    <source>
        <dbReference type="ARBA" id="ARBA00004651"/>
    </source>
</evidence>
<feature type="transmembrane region" description="Helical" evidence="8">
    <location>
        <begin position="323"/>
        <end position="340"/>
    </location>
</feature>
<dbReference type="InterPro" id="IPR000060">
    <property type="entry name" value="BCCT_transptr"/>
</dbReference>
<keyword evidence="4" id="KW-1003">Cell membrane</keyword>
<dbReference type="AlphaFoldDB" id="A0A0R0CBF9"/>
<keyword evidence="6 8" id="KW-1133">Transmembrane helix</keyword>
<keyword evidence="5 8" id="KW-0812">Transmembrane</keyword>
<evidence type="ECO:0000256" key="5">
    <source>
        <dbReference type="ARBA" id="ARBA00022692"/>
    </source>
</evidence>
<comment type="subcellular location">
    <subcellularLocation>
        <location evidence="1">Cell membrane</location>
        <topology evidence="1">Multi-pass membrane protein</topology>
    </subcellularLocation>
</comment>
<dbReference type="EMBL" id="LDJK01000103">
    <property type="protein sequence ID" value="KRG66908.1"/>
    <property type="molecule type" value="Genomic_DNA"/>
</dbReference>
<comment type="similarity">
    <text evidence="2">Belongs to the BCCT transporter (TC 2.A.15) family.</text>
</comment>
<dbReference type="Proteomes" id="UP000051386">
    <property type="component" value="Unassembled WGS sequence"/>
</dbReference>
<dbReference type="RefSeq" id="WP_057687532.1">
    <property type="nucleotide sequence ID" value="NZ_LDJK01000103.1"/>
</dbReference>
<dbReference type="PROSITE" id="PS01303">
    <property type="entry name" value="BCCT"/>
    <property type="match status" value="1"/>
</dbReference>
<organism evidence="9 10">
    <name type="scientific">Stenotrophomonas chelatiphaga</name>
    <dbReference type="NCBI Taxonomy" id="517011"/>
    <lineage>
        <taxon>Bacteria</taxon>
        <taxon>Pseudomonadati</taxon>
        <taxon>Pseudomonadota</taxon>
        <taxon>Gammaproteobacteria</taxon>
        <taxon>Lysobacterales</taxon>
        <taxon>Lysobacteraceae</taxon>
        <taxon>Stenotrophomonas</taxon>
    </lineage>
</organism>
<dbReference type="PANTHER" id="PTHR30047:SF7">
    <property type="entry name" value="HIGH-AFFINITY CHOLINE TRANSPORT PROTEIN"/>
    <property type="match status" value="1"/>
</dbReference>
<gene>
    <name evidence="9" type="ORF">ABB28_16945</name>
</gene>
<feature type="transmembrane region" description="Helical" evidence="8">
    <location>
        <begin position="266"/>
        <end position="286"/>
    </location>
</feature>
<feature type="transmembrane region" description="Helical" evidence="8">
    <location>
        <begin position="94"/>
        <end position="115"/>
    </location>
</feature>